<dbReference type="Gene3D" id="1.10.8.260">
    <property type="entry name" value="HI0933 insert domain-like"/>
    <property type="match status" value="1"/>
</dbReference>
<evidence type="ECO:0000259" key="4">
    <source>
        <dbReference type="Pfam" id="PF03486"/>
    </source>
</evidence>
<keyword evidence="2" id="KW-0285">Flavoprotein</keyword>
<accession>A0A096BG25</accession>
<comment type="cofactor">
    <cofactor evidence="1">
        <name>FAD</name>
        <dbReference type="ChEBI" id="CHEBI:57692"/>
    </cofactor>
</comment>
<dbReference type="InterPro" id="IPR023166">
    <property type="entry name" value="BaiN-like_dom_sf"/>
</dbReference>
<dbReference type="Pfam" id="PF22780">
    <property type="entry name" value="HI0933_like_1st"/>
    <property type="match status" value="1"/>
</dbReference>
<feature type="domain" description="RsdA/BaiN/AoA(So)-like Rossmann fold-like" evidence="4">
    <location>
        <begin position="3"/>
        <end position="405"/>
    </location>
</feature>
<evidence type="ECO:0000313" key="6">
    <source>
        <dbReference type="EMBL" id="KGG79673.1"/>
    </source>
</evidence>
<dbReference type="InterPro" id="IPR055178">
    <property type="entry name" value="RsdA/BaiN/AoA(So)-like_dom"/>
</dbReference>
<evidence type="ECO:0000256" key="3">
    <source>
        <dbReference type="ARBA" id="ARBA00022827"/>
    </source>
</evidence>
<dbReference type="PRINTS" id="PR00411">
    <property type="entry name" value="PNDRDTASEI"/>
</dbReference>
<dbReference type="SUPFAM" id="SSF51905">
    <property type="entry name" value="FAD/NAD(P)-binding domain"/>
    <property type="match status" value="1"/>
</dbReference>
<gene>
    <name evidence="6" type="ORF">Y919_10655</name>
</gene>
<dbReference type="PANTHER" id="PTHR42887:SF2">
    <property type="entry name" value="OS12G0638800 PROTEIN"/>
    <property type="match status" value="1"/>
</dbReference>
<evidence type="ECO:0000256" key="1">
    <source>
        <dbReference type="ARBA" id="ARBA00001974"/>
    </source>
</evidence>
<dbReference type="Gene3D" id="2.40.30.10">
    <property type="entry name" value="Translation factors"/>
    <property type="match status" value="1"/>
</dbReference>
<dbReference type="InterPro" id="IPR036188">
    <property type="entry name" value="FAD/NAD-bd_sf"/>
</dbReference>
<feature type="domain" description="RsdA/BaiN/AoA(So)-like insert" evidence="5">
    <location>
        <begin position="191"/>
        <end position="352"/>
    </location>
</feature>
<protein>
    <submittedName>
        <fullName evidence="6">FAD-dependent oxidoreductase</fullName>
    </submittedName>
</protein>
<dbReference type="NCBIfam" id="TIGR00275">
    <property type="entry name" value="aminoacetone oxidase family FAD-binding enzyme"/>
    <property type="match status" value="1"/>
</dbReference>
<sequence>METVAVIGAGPAGILAAGTASKQGRKVFLFERNSDIGKKLLITGNGRCNITNKCDIEDFIKNIVNNNNFMYSALYTFTNIDTINLLESFGVQIKTEKNNRCFPKTDKSIDIIKAFYKYLISNKVTIFKNTRVKDIILNKNDTFTIYLNNKKPMIFNKVILATGGKSYPQTGSTGDGYIFAHKFGHTIIEPKPALVPIKLKDAKAKKLQGVSLSNVKLSAYLNDKKIHEQIGEIIFTHFGISGPVTLLLSSYINRYPSDKIKLEIDFLPDYTFECLESIIKSLITRYHQKNICNTLCELLPKRIINYLLDTLNIPLDKKTNSITRNERHKIISNLKRFRLIYDGLRDIEHAIVTSGGISTKEINPSTMESKLIKGLFFAGEIIDVDALTGGFNIQIALSTGYLAGLNC</sequence>
<dbReference type="STRING" id="1156417.Y919_10655"/>
<evidence type="ECO:0000313" key="7">
    <source>
        <dbReference type="Proteomes" id="UP000029622"/>
    </source>
</evidence>
<dbReference type="Gene3D" id="3.50.50.60">
    <property type="entry name" value="FAD/NAD(P)-binding domain"/>
    <property type="match status" value="1"/>
</dbReference>
<dbReference type="PANTHER" id="PTHR42887">
    <property type="entry name" value="OS12G0638800 PROTEIN"/>
    <property type="match status" value="1"/>
</dbReference>
<organism evidence="6 7">
    <name type="scientific">Caloranaerobacter azorensis H53214</name>
    <dbReference type="NCBI Taxonomy" id="1156417"/>
    <lineage>
        <taxon>Bacteria</taxon>
        <taxon>Bacillati</taxon>
        <taxon>Bacillota</taxon>
        <taxon>Tissierellia</taxon>
        <taxon>Tissierellales</taxon>
        <taxon>Thermohalobacteraceae</taxon>
        <taxon>Caloranaerobacter</taxon>
    </lineage>
</organism>
<dbReference type="SUPFAM" id="SSF160996">
    <property type="entry name" value="HI0933 insert domain-like"/>
    <property type="match status" value="1"/>
</dbReference>
<reference evidence="6 7" key="1">
    <citation type="submission" date="2013-12" db="EMBL/GenBank/DDBJ databases">
        <title>Draft genome sequence of Caloranaerobacter sp. H53214.</title>
        <authorList>
            <person name="Jiang L.J."/>
            <person name="Shao Z.Z."/>
            <person name="Long M.N."/>
        </authorList>
    </citation>
    <scope>NUCLEOTIDE SEQUENCE [LARGE SCALE GENOMIC DNA]</scope>
    <source>
        <strain evidence="6 7">H53214</strain>
    </source>
</reference>
<dbReference type="Proteomes" id="UP000029622">
    <property type="component" value="Unassembled WGS sequence"/>
</dbReference>
<dbReference type="RefSeq" id="WP_035164623.1">
    <property type="nucleotide sequence ID" value="NZ_AZTB01000068.1"/>
</dbReference>
<keyword evidence="3" id="KW-0274">FAD</keyword>
<dbReference type="PRINTS" id="PR00368">
    <property type="entry name" value="FADPNR"/>
</dbReference>
<evidence type="ECO:0000256" key="2">
    <source>
        <dbReference type="ARBA" id="ARBA00022630"/>
    </source>
</evidence>
<comment type="caution">
    <text evidence="6">The sequence shown here is derived from an EMBL/GenBank/DDBJ whole genome shotgun (WGS) entry which is preliminary data.</text>
</comment>
<dbReference type="EMBL" id="AZTB01000068">
    <property type="protein sequence ID" value="KGG79673.1"/>
    <property type="molecule type" value="Genomic_DNA"/>
</dbReference>
<dbReference type="InterPro" id="IPR004792">
    <property type="entry name" value="BaiN-like"/>
</dbReference>
<name>A0A096BG25_9FIRM</name>
<dbReference type="AlphaFoldDB" id="A0A096BG25"/>
<dbReference type="InterPro" id="IPR057661">
    <property type="entry name" value="RsdA/BaiN/AoA(So)_Rossmann"/>
</dbReference>
<evidence type="ECO:0000259" key="5">
    <source>
        <dbReference type="Pfam" id="PF22780"/>
    </source>
</evidence>
<dbReference type="Pfam" id="PF03486">
    <property type="entry name" value="HI0933_like"/>
    <property type="match status" value="1"/>
</dbReference>
<proteinExistence type="predicted"/>